<accession>A0ABD5HRV5</accession>
<comment type="caution">
    <text evidence="1">The sequence shown here is derived from an EMBL/GenBank/DDBJ whole genome shotgun (WGS) entry which is preliminary data.</text>
</comment>
<dbReference type="EMBL" id="JAWQCK010000001">
    <property type="protein sequence ID" value="MDW9207638.1"/>
    <property type="molecule type" value="Genomic_DNA"/>
</dbReference>
<organism evidence="1 2">
    <name type="scientific">Bacillus thuringiensis serovar toumanoffi</name>
    <dbReference type="NCBI Taxonomy" id="180862"/>
    <lineage>
        <taxon>Bacteria</taxon>
        <taxon>Bacillati</taxon>
        <taxon>Bacillota</taxon>
        <taxon>Bacilli</taxon>
        <taxon>Bacillales</taxon>
        <taxon>Bacillaceae</taxon>
        <taxon>Bacillus</taxon>
        <taxon>Bacillus cereus group</taxon>
    </lineage>
</organism>
<reference evidence="1 2" key="1">
    <citation type="submission" date="2023-10" db="EMBL/GenBank/DDBJ databases">
        <title>Draft Genome Sequence of Bacillus thuringiensis serovar. toumanoffi 4059: Identification of a Novel Cry Protein Candidate.</title>
        <authorList>
            <person name="Murdoch R.W."/>
            <person name="Gemler B."/>
            <person name="Heater B.S."/>
        </authorList>
    </citation>
    <scope>NUCLEOTIDE SEQUENCE [LARGE SCALE GENOMIC DNA]</scope>
    <source>
        <strain evidence="1 2">4059</strain>
    </source>
</reference>
<name>A0ABD5HRV5_BACTU</name>
<evidence type="ECO:0000313" key="2">
    <source>
        <dbReference type="Proteomes" id="UP001272716"/>
    </source>
</evidence>
<sequence>MCMIKMYRRVRGGTNTINLYEKTNQLIRLVGNKRDITKISLYVKKDRPFSGQKFVCEIKGIRMITNSIAPFCFWVRCKVRD</sequence>
<gene>
    <name evidence="1" type="ORF">BTTOUR_02260</name>
</gene>
<protein>
    <submittedName>
        <fullName evidence="1">Uncharacterized protein</fullName>
    </submittedName>
</protein>
<dbReference type="Proteomes" id="UP001272716">
    <property type="component" value="Unassembled WGS sequence"/>
</dbReference>
<dbReference type="AlphaFoldDB" id="A0ABD5HRV5"/>
<evidence type="ECO:0000313" key="1">
    <source>
        <dbReference type="EMBL" id="MDW9207638.1"/>
    </source>
</evidence>
<proteinExistence type="predicted"/>